<evidence type="ECO:0000256" key="4">
    <source>
        <dbReference type="PROSITE-ProRule" id="PRU00302"/>
    </source>
</evidence>
<sequence length="90" mass="10120">VGTIDKLESEEPPLLEADTAVRSRNTYINEDIKMHQDCTSPPEIKNAVLLGPLLMSYENGSSVEYVCQSYHFLDGPSIVYCEQGKWTEQP</sequence>
<dbReference type="PANTHER" id="PTHR45785">
    <property type="entry name" value="COMPLEMENT FACTOR H-RELATED"/>
    <property type="match status" value="1"/>
</dbReference>
<organism evidence="7 8">
    <name type="scientific">Upupa epops</name>
    <name type="common">Eurasian hoopoe</name>
    <dbReference type="NCBI Taxonomy" id="57439"/>
    <lineage>
        <taxon>Eukaryota</taxon>
        <taxon>Metazoa</taxon>
        <taxon>Chordata</taxon>
        <taxon>Craniata</taxon>
        <taxon>Vertebrata</taxon>
        <taxon>Euteleostomi</taxon>
        <taxon>Archelosauria</taxon>
        <taxon>Archosauria</taxon>
        <taxon>Dinosauria</taxon>
        <taxon>Saurischia</taxon>
        <taxon>Theropoda</taxon>
        <taxon>Coelurosauria</taxon>
        <taxon>Aves</taxon>
        <taxon>Neognathae</taxon>
        <taxon>Neoaves</taxon>
        <taxon>Telluraves</taxon>
        <taxon>Coraciimorphae</taxon>
        <taxon>Bucerotiformes</taxon>
        <taxon>Upupidae</taxon>
        <taxon>Upupa</taxon>
    </lineage>
</organism>
<keyword evidence="2" id="KW-0732">Signal</keyword>
<comment type="caution">
    <text evidence="7">The sequence shown here is derived from an EMBL/GenBank/DDBJ whole genome shotgun (WGS) entry which is preliminary data.</text>
</comment>
<gene>
    <name evidence="7" type="primary">F13b</name>
    <name evidence="7" type="ORF">UPUEPO_R14863</name>
</gene>
<dbReference type="PANTHER" id="PTHR45785:SF3">
    <property type="entry name" value="COAGULATION FACTOR XIII B CHAIN"/>
    <property type="match status" value="1"/>
</dbReference>
<dbReference type="InterPro" id="IPR035976">
    <property type="entry name" value="Sushi/SCR/CCP_sf"/>
</dbReference>
<dbReference type="PROSITE" id="PS50923">
    <property type="entry name" value="SUSHI"/>
    <property type="match status" value="1"/>
</dbReference>
<feature type="region of interest" description="Disordered" evidence="5">
    <location>
        <begin position="1"/>
        <end position="20"/>
    </location>
</feature>
<feature type="disulfide bond" evidence="4">
    <location>
        <begin position="38"/>
        <end position="81"/>
    </location>
</feature>
<evidence type="ECO:0000259" key="6">
    <source>
        <dbReference type="PROSITE" id="PS50923"/>
    </source>
</evidence>
<dbReference type="AlphaFoldDB" id="A0A7K6AP69"/>
<dbReference type="InterPro" id="IPR051503">
    <property type="entry name" value="ComplSys_Reg/VirEntry_Med"/>
</dbReference>
<dbReference type="Gene3D" id="2.10.70.10">
    <property type="entry name" value="Complement Module, domain 1"/>
    <property type="match status" value="1"/>
</dbReference>
<keyword evidence="3 4" id="KW-1015">Disulfide bond</keyword>
<feature type="non-terminal residue" evidence="7">
    <location>
        <position position="90"/>
    </location>
</feature>
<comment type="caution">
    <text evidence="4">Lacks conserved residue(s) required for the propagation of feature annotation.</text>
</comment>
<dbReference type="InterPro" id="IPR000436">
    <property type="entry name" value="Sushi_SCR_CCP_dom"/>
</dbReference>
<dbReference type="EMBL" id="VZRI01003721">
    <property type="protein sequence ID" value="NWU91825.1"/>
    <property type="molecule type" value="Genomic_DNA"/>
</dbReference>
<feature type="non-terminal residue" evidence="7">
    <location>
        <position position="1"/>
    </location>
</feature>
<evidence type="ECO:0000256" key="3">
    <source>
        <dbReference type="ARBA" id="ARBA00023157"/>
    </source>
</evidence>
<dbReference type="GO" id="GO:0007596">
    <property type="term" value="P:blood coagulation"/>
    <property type="evidence" value="ECO:0007669"/>
    <property type="project" value="TreeGrafter"/>
</dbReference>
<proteinExistence type="predicted"/>
<feature type="domain" description="Sushi" evidence="6">
    <location>
        <begin position="36"/>
        <end position="90"/>
    </location>
</feature>
<name>A0A7K6AP69_UPUEP</name>
<accession>A0A7K6AP69</accession>
<reference evidence="7 8" key="1">
    <citation type="submission" date="2019-09" db="EMBL/GenBank/DDBJ databases">
        <title>Bird 10,000 Genomes (B10K) Project - Family phase.</title>
        <authorList>
            <person name="Zhang G."/>
        </authorList>
    </citation>
    <scope>NUCLEOTIDE SEQUENCE [LARGE SCALE GENOMIC DNA]</scope>
    <source>
        <strain evidence="7">B10K-DU-012-37</strain>
    </source>
</reference>
<evidence type="ECO:0000313" key="8">
    <source>
        <dbReference type="Proteomes" id="UP000544127"/>
    </source>
</evidence>
<dbReference type="SMART" id="SM00032">
    <property type="entry name" value="CCP"/>
    <property type="match status" value="1"/>
</dbReference>
<keyword evidence="8" id="KW-1185">Reference proteome</keyword>
<evidence type="ECO:0000256" key="5">
    <source>
        <dbReference type="SAM" id="MobiDB-lite"/>
    </source>
</evidence>
<keyword evidence="1 4" id="KW-0768">Sushi</keyword>
<evidence type="ECO:0000313" key="7">
    <source>
        <dbReference type="EMBL" id="NWU91825.1"/>
    </source>
</evidence>
<dbReference type="Proteomes" id="UP000544127">
    <property type="component" value="Unassembled WGS sequence"/>
</dbReference>
<dbReference type="Pfam" id="PF00084">
    <property type="entry name" value="Sushi"/>
    <property type="match status" value="1"/>
</dbReference>
<dbReference type="SUPFAM" id="SSF57535">
    <property type="entry name" value="Complement control module/SCR domain"/>
    <property type="match status" value="1"/>
</dbReference>
<dbReference type="OrthoDB" id="9984531at2759"/>
<evidence type="ECO:0000256" key="2">
    <source>
        <dbReference type="ARBA" id="ARBA00022729"/>
    </source>
</evidence>
<dbReference type="CDD" id="cd00033">
    <property type="entry name" value="CCP"/>
    <property type="match status" value="1"/>
</dbReference>
<evidence type="ECO:0000256" key="1">
    <source>
        <dbReference type="ARBA" id="ARBA00022659"/>
    </source>
</evidence>
<protein>
    <submittedName>
        <fullName evidence="7">F13B factor</fullName>
    </submittedName>
</protein>